<evidence type="ECO:0000313" key="8">
    <source>
        <dbReference type="EMBL" id="MCP3730051.1"/>
    </source>
</evidence>
<dbReference type="Pfam" id="PF00719">
    <property type="entry name" value="Pyrophosphatase"/>
    <property type="match status" value="1"/>
</dbReference>
<feature type="binding site" evidence="7">
    <location>
        <position position="142"/>
    </location>
    <ligand>
        <name>substrate</name>
    </ligand>
</feature>
<dbReference type="EMBL" id="JAMLDX010000004">
    <property type="protein sequence ID" value="MCP3730051.1"/>
    <property type="molecule type" value="Genomic_DNA"/>
</dbReference>
<comment type="subcellular location">
    <subcellularLocation>
        <location evidence="7">Cytoplasm</location>
    </subcellularLocation>
</comment>
<keyword evidence="3 7" id="KW-0479">Metal-binding</keyword>
<comment type="subunit">
    <text evidence="7">Homohexamer.</text>
</comment>
<dbReference type="PROSITE" id="PS00387">
    <property type="entry name" value="PPASE"/>
    <property type="match status" value="1"/>
</dbReference>
<dbReference type="AlphaFoldDB" id="A0A9X2HF95"/>
<reference evidence="8" key="1">
    <citation type="submission" date="2022-05" db="EMBL/GenBank/DDBJ databases">
        <title>Sphingomonas sp. strain MG17 Genome sequencing and assembly.</title>
        <authorList>
            <person name="Kim I."/>
        </authorList>
    </citation>
    <scope>NUCLEOTIDE SEQUENCE</scope>
    <source>
        <strain evidence="8">MG17</strain>
    </source>
</reference>
<gene>
    <name evidence="7 8" type="primary">ppa</name>
    <name evidence="8" type="ORF">M9978_06375</name>
</gene>
<comment type="cofactor">
    <cofactor evidence="1 7">
        <name>Mg(2+)</name>
        <dbReference type="ChEBI" id="CHEBI:18420"/>
    </cofactor>
</comment>
<evidence type="ECO:0000256" key="3">
    <source>
        <dbReference type="ARBA" id="ARBA00022723"/>
    </source>
</evidence>
<dbReference type="GO" id="GO:0004427">
    <property type="term" value="F:inorganic diphosphate phosphatase activity"/>
    <property type="evidence" value="ECO:0007669"/>
    <property type="project" value="UniProtKB-UniRule"/>
</dbReference>
<evidence type="ECO:0000256" key="6">
    <source>
        <dbReference type="ARBA" id="ARBA00047820"/>
    </source>
</evidence>
<evidence type="ECO:0000256" key="5">
    <source>
        <dbReference type="ARBA" id="ARBA00022842"/>
    </source>
</evidence>
<comment type="caution">
    <text evidence="8">The sequence shown here is derived from an EMBL/GenBank/DDBJ whole genome shotgun (WGS) entry which is preliminary data.</text>
</comment>
<dbReference type="RefSeq" id="WP_254292178.1">
    <property type="nucleotide sequence ID" value="NZ_JAMLDX010000004.1"/>
</dbReference>
<evidence type="ECO:0000256" key="2">
    <source>
        <dbReference type="ARBA" id="ARBA00022490"/>
    </source>
</evidence>
<dbReference type="PANTHER" id="PTHR10286">
    <property type="entry name" value="INORGANIC PYROPHOSPHATASE"/>
    <property type="match status" value="1"/>
</dbReference>
<dbReference type="GO" id="GO:0006796">
    <property type="term" value="P:phosphate-containing compound metabolic process"/>
    <property type="evidence" value="ECO:0007669"/>
    <property type="project" value="InterPro"/>
</dbReference>
<dbReference type="CDD" id="cd00412">
    <property type="entry name" value="pyrophosphatase"/>
    <property type="match status" value="1"/>
</dbReference>
<feature type="binding site" evidence="7">
    <location>
        <position position="44"/>
    </location>
    <ligand>
        <name>substrate</name>
    </ligand>
</feature>
<name>A0A9X2HF95_9SPHN</name>
<dbReference type="SUPFAM" id="SSF50324">
    <property type="entry name" value="Inorganic pyrophosphatase"/>
    <property type="match status" value="1"/>
</dbReference>
<evidence type="ECO:0000256" key="1">
    <source>
        <dbReference type="ARBA" id="ARBA00001946"/>
    </source>
</evidence>
<dbReference type="GO" id="GO:0000287">
    <property type="term" value="F:magnesium ion binding"/>
    <property type="evidence" value="ECO:0007669"/>
    <property type="project" value="UniProtKB-UniRule"/>
</dbReference>
<feature type="binding site" evidence="7">
    <location>
        <position position="30"/>
    </location>
    <ligand>
        <name>substrate</name>
    </ligand>
</feature>
<accession>A0A9X2HF95</accession>
<proteinExistence type="inferred from homology"/>
<dbReference type="GO" id="GO:0005737">
    <property type="term" value="C:cytoplasm"/>
    <property type="evidence" value="ECO:0007669"/>
    <property type="project" value="UniProtKB-SubCell"/>
</dbReference>
<evidence type="ECO:0000313" key="9">
    <source>
        <dbReference type="Proteomes" id="UP001139451"/>
    </source>
</evidence>
<dbReference type="InterPro" id="IPR036649">
    <property type="entry name" value="Pyrophosphatase_sf"/>
</dbReference>
<comment type="catalytic activity">
    <reaction evidence="6 7">
        <text>diphosphate + H2O = 2 phosphate + H(+)</text>
        <dbReference type="Rhea" id="RHEA:24576"/>
        <dbReference type="ChEBI" id="CHEBI:15377"/>
        <dbReference type="ChEBI" id="CHEBI:15378"/>
        <dbReference type="ChEBI" id="CHEBI:33019"/>
        <dbReference type="ChEBI" id="CHEBI:43474"/>
        <dbReference type="EC" id="3.6.1.1"/>
    </reaction>
</comment>
<dbReference type="EC" id="3.6.1.1" evidence="7"/>
<keyword evidence="4 7" id="KW-0378">Hydrolase</keyword>
<dbReference type="NCBIfam" id="NF002317">
    <property type="entry name" value="PRK01250.1"/>
    <property type="match status" value="1"/>
</dbReference>
<dbReference type="Proteomes" id="UP001139451">
    <property type="component" value="Unassembled WGS sequence"/>
</dbReference>
<feature type="binding site" evidence="7">
    <location>
        <position position="71"/>
    </location>
    <ligand>
        <name>Mg(2+)</name>
        <dbReference type="ChEBI" id="CHEBI:18420"/>
        <label>1</label>
    </ligand>
</feature>
<keyword evidence="2 7" id="KW-0963">Cytoplasm</keyword>
<sequence length="194" mass="21262">MRIDLIPVGDDPPNSLNVIIEVPTGGEPVKYEFDKASGALFVDRILHTPMRYPANYGFVPHTLSPDGDPLDALVIARSPFVPGCVVRARPIGVLNLEDEAGGDEKLICVPVDTTFPYYSDVGERQDLPSIVLQQIEHFFTHYKDLEAEKWVRVGKWGDAAEARRVTVEAIERYQADKAAAKASVDATGVETAQG</sequence>
<evidence type="ECO:0000256" key="7">
    <source>
        <dbReference type="HAMAP-Rule" id="MF_00209"/>
    </source>
</evidence>
<evidence type="ECO:0000256" key="4">
    <source>
        <dbReference type="ARBA" id="ARBA00022801"/>
    </source>
</evidence>
<protein>
    <recommendedName>
        <fullName evidence="7">Inorganic pyrophosphatase</fullName>
        <ecNumber evidence="7">3.6.1.1</ecNumber>
    </recommendedName>
    <alternativeName>
        <fullName evidence="7">Pyrophosphate phospho-hydrolase</fullName>
        <shortName evidence="7">PPase</shortName>
    </alternativeName>
</protein>
<keyword evidence="9" id="KW-1185">Reference proteome</keyword>
<comment type="function">
    <text evidence="7">Catalyzes the hydrolysis of inorganic pyrophosphate (PPi) forming two phosphate ions.</text>
</comment>
<feature type="binding site" evidence="7">
    <location>
        <position position="66"/>
    </location>
    <ligand>
        <name>Mg(2+)</name>
        <dbReference type="ChEBI" id="CHEBI:18420"/>
        <label>1</label>
    </ligand>
</feature>
<feature type="binding site" evidence="7">
    <location>
        <position position="56"/>
    </location>
    <ligand>
        <name>substrate</name>
    </ligand>
</feature>
<dbReference type="InterPro" id="IPR008162">
    <property type="entry name" value="Pyrophosphatase"/>
</dbReference>
<dbReference type="FunFam" id="3.90.80.10:FF:000003">
    <property type="entry name" value="Inorganic pyrophosphatase"/>
    <property type="match status" value="1"/>
</dbReference>
<dbReference type="HAMAP" id="MF_00209">
    <property type="entry name" value="Inorganic_PPase"/>
    <property type="match status" value="1"/>
</dbReference>
<feature type="binding site" evidence="7">
    <location>
        <position position="71"/>
    </location>
    <ligand>
        <name>Mg(2+)</name>
        <dbReference type="ChEBI" id="CHEBI:18420"/>
        <label>2</label>
    </ligand>
</feature>
<comment type="similarity">
    <text evidence="7">Belongs to the PPase family.</text>
</comment>
<organism evidence="8 9">
    <name type="scientific">Sphingomonas tagetis</name>
    <dbReference type="NCBI Taxonomy" id="2949092"/>
    <lineage>
        <taxon>Bacteria</taxon>
        <taxon>Pseudomonadati</taxon>
        <taxon>Pseudomonadota</taxon>
        <taxon>Alphaproteobacteria</taxon>
        <taxon>Sphingomonadales</taxon>
        <taxon>Sphingomonadaceae</taxon>
        <taxon>Sphingomonas</taxon>
    </lineage>
</organism>
<dbReference type="Gene3D" id="3.90.80.10">
    <property type="entry name" value="Inorganic pyrophosphatase"/>
    <property type="match status" value="1"/>
</dbReference>
<keyword evidence="5 7" id="KW-0460">Magnesium</keyword>
<feature type="binding site" evidence="7">
    <location>
        <position position="103"/>
    </location>
    <ligand>
        <name>Mg(2+)</name>
        <dbReference type="ChEBI" id="CHEBI:18420"/>
        <label>1</label>
    </ligand>
</feature>